<keyword evidence="1" id="KW-1133">Transmembrane helix</keyword>
<reference evidence="2 5" key="2">
    <citation type="journal article" date="2017" name="BMC Genomics">
        <title>Comparative and functional genomics of the Lactococcus lactis taxon; insights into evolution and niche adaptation.</title>
        <authorList>
            <person name="Kelleher P."/>
            <person name="Bottacini F."/>
            <person name="Mahony J."/>
            <person name="Kilcawley K.N."/>
            <person name="van Sinderen D."/>
        </authorList>
    </citation>
    <scope>NUCLEOTIDE SEQUENCE [LARGE SCALE GENOMIC DNA]</scope>
    <source>
        <strain evidence="2 5">UC11</strain>
    </source>
</reference>
<dbReference type="EMBL" id="BBSI01000036">
    <property type="protein sequence ID" value="GAM81217.1"/>
    <property type="molecule type" value="Genomic_DNA"/>
</dbReference>
<accession>A0A0A7T7U8</accession>
<evidence type="ECO:0000256" key="1">
    <source>
        <dbReference type="SAM" id="Phobius"/>
    </source>
</evidence>
<evidence type="ECO:0000313" key="3">
    <source>
        <dbReference type="EMBL" id="GAM81217.1"/>
    </source>
</evidence>
<dbReference type="EMBL" id="CP015904">
    <property type="protein sequence ID" value="ARE14123.1"/>
    <property type="molecule type" value="Genomic_DNA"/>
</dbReference>
<sequence length="100" mass="11808">MNNILKDPLTTFLFVINHWSTILIFFGILSGLAKYFLGSIHKDVKQMRMNVKRLELIRAIDHQYSLEVVCQIYDEYISLGGNSYAEEIFEKYKKEQLDEQ</sequence>
<organism evidence="3 4">
    <name type="scientific">Lactococcus lactis subsp. lactis</name>
    <name type="common">Streptococcus lactis</name>
    <dbReference type="NCBI Taxonomy" id="1360"/>
    <lineage>
        <taxon>Bacteria</taxon>
        <taxon>Bacillati</taxon>
        <taxon>Bacillota</taxon>
        <taxon>Bacilli</taxon>
        <taxon>Lactobacillales</taxon>
        <taxon>Streptococcaceae</taxon>
        <taxon>Lactococcus</taxon>
    </lineage>
</organism>
<keyword evidence="3" id="KW-0282">Flagellum</keyword>
<keyword evidence="3" id="KW-0966">Cell projection</keyword>
<reference evidence="3 4" key="1">
    <citation type="submission" date="2015-01" db="EMBL/GenBank/DDBJ databases">
        <title>Lactococcus lactis subsp.lactis JCM 5805 whole genome shotgun sequence.</title>
        <authorList>
            <person name="Fujii T."/>
            <person name="Tomita Y."/>
            <person name="Ikushima S."/>
            <person name="Fujiwara D."/>
        </authorList>
    </citation>
    <scope>NUCLEOTIDE SEQUENCE [LARGE SCALE GENOMIC DNA]</scope>
    <source>
        <strain evidence="3 4">JCM 5805</strain>
    </source>
</reference>
<keyword evidence="1" id="KW-0472">Membrane</keyword>
<dbReference type="AlphaFoldDB" id="A0A0A7T7U8"/>
<dbReference type="RefSeq" id="WP_025017161.1">
    <property type="nucleotide sequence ID" value="NZ_BBSI01000036.1"/>
</dbReference>
<feature type="transmembrane region" description="Helical" evidence="1">
    <location>
        <begin position="12"/>
        <end position="37"/>
    </location>
</feature>
<keyword evidence="3" id="KW-0969">Cilium</keyword>
<evidence type="ECO:0000313" key="5">
    <source>
        <dbReference type="Proteomes" id="UP000192067"/>
    </source>
</evidence>
<protein>
    <submittedName>
        <fullName evidence="3">Flagellar motor switch protein</fullName>
    </submittedName>
</protein>
<name>A0A0A7T7U8_LACLL</name>
<evidence type="ECO:0000313" key="4">
    <source>
        <dbReference type="Proteomes" id="UP000031847"/>
    </source>
</evidence>
<dbReference type="Proteomes" id="UP000031847">
    <property type="component" value="Unassembled WGS sequence"/>
</dbReference>
<keyword evidence="1" id="KW-0812">Transmembrane</keyword>
<gene>
    <name evidence="3" type="ORF">JCM5805K_2337</name>
    <name evidence="2" type="ORF">LLUC11_1796</name>
</gene>
<dbReference type="Proteomes" id="UP000192067">
    <property type="component" value="Chromosome"/>
</dbReference>
<evidence type="ECO:0000313" key="2">
    <source>
        <dbReference type="EMBL" id="ARE14123.1"/>
    </source>
</evidence>
<proteinExistence type="predicted"/>